<dbReference type="EMBL" id="JAEHOE010000150">
    <property type="protein sequence ID" value="KAG2484428.1"/>
    <property type="molecule type" value="Genomic_DNA"/>
</dbReference>
<evidence type="ECO:0000256" key="3">
    <source>
        <dbReference type="SAM" id="MobiDB-lite"/>
    </source>
</evidence>
<evidence type="ECO:0000256" key="2">
    <source>
        <dbReference type="ARBA" id="ARBA00022801"/>
    </source>
</evidence>
<feature type="region of interest" description="Disordered" evidence="3">
    <location>
        <begin position="786"/>
        <end position="806"/>
    </location>
</feature>
<reference evidence="6" key="1">
    <citation type="journal article" date="2020" name="bioRxiv">
        <title>Comparative genomics of Chlamydomonas.</title>
        <authorList>
            <person name="Craig R.J."/>
            <person name="Hasan A.R."/>
            <person name="Ness R.W."/>
            <person name="Keightley P.D."/>
        </authorList>
    </citation>
    <scope>NUCLEOTIDE SEQUENCE</scope>
    <source>
        <strain evidence="6">CCAP 11/70</strain>
    </source>
</reference>
<evidence type="ECO:0000256" key="4">
    <source>
        <dbReference type="SAM" id="Phobius"/>
    </source>
</evidence>
<feature type="transmembrane region" description="Helical" evidence="4">
    <location>
        <begin position="590"/>
        <end position="614"/>
    </location>
</feature>
<proteinExistence type="predicted"/>
<dbReference type="InterPro" id="IPR002884">
    <property type="entry name" value="P_dom"/>
</dbReference>
<feature type="region of interest" description="Disordered" evidence="3">
    <location>
        <begin position="127"/>
        <end position="146"/>
    </location>
</feature>
<sequence length="1334" mass="136911">MPTPSSLSPTTSPPPLSPRSPAPPPPRPDPTNFVTCTAVWTSSTAGGVLIPEAGGITWVLTPSRTTCAIVRLTFISVSITIVHPSAGDLTIVFIPPPGLNATAVALAINRGGSTGLNGTYVFDDTAGTPLPGRGSSGGTLPPGAYQPQEPLGPIAAAAGNSSAAWGNWTLQVFDTNPQGLQGSVRSWGTALTGGGAAAALAAVAITDSTQPAAAGNGCTNDLTGTCFELPPLLVEQSGAWWAFLAALLVGVFWTDALVLLFTTNSSSGAASTAGSAGAGSGQAAAAAGPVAEGTVMPSDAEASTRAGNAFAPVHLQSAAVHQPQSTPQRSGNEIWIWAFVLLTSLDLVSDVLYLVSMPFASGALRTACCVFVLVQLLPFLAMEAALPLLSKGGAAGGGRRQLLPRPVLELWATCHGSLAAGGYAAGAGEEAGGGGGSSRKPHGGGGFVPIVLGAAVIALLPVALALSLVVLAAGCFAALTKLYVIHGVRRHWRRAWLRDDGGGGQTADTVSTVSYVNQTSGMSPKHFTAAVAASTAPAAASGAATADPAAGNSSTAWALQLLMWEVALESCPQLAVQTYNSVSTASGFNAIAVVSITVSAIMVALLLATAALLLHQRDRNRVADEHSGAAVMPPQAAADDLKPKPAPVPIPSPSPPPPVIGAGGRTVAEQVPSFGSLCAAYGAHPDFFAAQGSHGPKTAYLPVPGFEGRLLLGLVYDMTGVSIHDVFVVVRQQEGPAVPPVHVELGWGGHRAGPTKVRQVVHAHGRQLCPGLTAAAEVRLQGLPATATEEGGAGGSGSRGGSSGGGGCSVSGWELRHVRLRAAVAKPVWHTTAATVTKACGWKGHLAFQEAVKAVRHAGADTQRQELLLSMEGQGDAGALLMVDWDRRNADIKVVQRAPPSSPAAAGSAATAEVVYDLVVQGVDVRKVTTAHSPPVSKLGHAVSHVYELDDLSYGKMPQIKICRYELAEILQLSLLELTRPPQAAAVAAGPAAKPAALIKAPAALESEEEAPQLQPPEESGSPGPDLTSLEAACSALAGSPGFACDAASRRCFLPVPGTGAALMVALSFQPSGSGGGEGLQRCSVLVTRQEPRVLFELSYDTPEDAGVTAAPQPPAASRKMRHEVYAKPQAVAPSLALTVFEEAWLEALPPCPDPRRLRLALRDAALESTTTAREVVHVQGWRGRLSFEQAVKTLQGVRAIDEKQREIFLRVRPNCDSPLLVLDYDKGGVEFKLAVLASADAEGGAGAAGSSVSYDLVKPGHDTQKTSTRYAPPKERFGMQIAHVLELDDLSFGAKDGTIEIRTFRTSNPRSLTLVDVLGKPPPADAPTPPPRV</sequence>
<dbReference type="Proteomes" id="UP000612055">
    <property type="component" value="Unassembled WGS sequence"/>
</dbReference>
<protein>
    <recommendedName>
        <fullName evidence="5">P/Homo B domain-containing protein</fullName>
    </recommendedName>
</protein>
<evidence type="ECO:0000259" key="5">
    <source>
        <dbReference type="PROSITE" id="PS51829"/>
    </source>
</evidence>
<name>A0A835XHY2_9CHLO</name>
<evidence type="ECO:0000256" key="1">
    <source>
        <dbReference type="ARBA" id="ARBA00022670"/>
    </source>
</evidence>
<dbReference type="Gene3D" id="2.60.120.260">
    <property type="entry name" value="Galactose-binding domain-like"/>
    <property type="match status" value="1"/>
</dbReference>
<feature type="compositionally biased region" description="Pro residues" evidence="3">
    <location>
        <begin position="1321"/>
        <end position="1334"/>
    </location>
</feature>
<keyword evidence="2" id="KW-0378">Hydrolase</keyword>
<feature type="compositionally biased region" description="Low complexity" evidence="3">
    <location>
        <begin position="1"/>
        <end position="10"/>
    </location>
</feature>
<keyword evidence="4" id="KW-0472">Membrane</keyword>
<keyword evidence="7" id="KW-1185">Reference proteome</keyword>
<feature type="compositionally biased region" description="Gly residues" evidence="3">
    <location>
        <begin position="791"/>
        <end position="806"/>
    </location>
</feature>
<keyword evidence="1" id="KW-0645">Protease</keyword>
<feature type="transmembrane region" description="Helical" evidence="4">
    <location>
        <begin position="239"/>
        <end position="261"/>
    </location>
</feature>
<feature type="region of interest" description="Disordered" evidence="3">
    <location>
        <begin position="1315"/>
        <end position="1334"/>
    </location>
</feature>
<evidence type="ECO:0000313" key="6">
    <source>
        <dbReference type="EMBL" id="KAG2484428.1"/>
    </source>
</evidence>
<feature type="transmembrane region" description="Helical" evidence="4">
    <location>
        <begin position="446"/>
        <end position="479"/>
    </location>
</feature>
<dbReference type="GO" id="GO:0004252">
    <property type="term" value="F:serine-type endopeptidase activity"/>
    <property type="evidence" value="ECO:0007669"/>
    <property type="project" value="InterPro"/>
</dbReference>
<feature type="region of interest" description="Disordered" evidence="3">
    <location>
        <begin position="1"/>
        <end position="31"/>
    </location>
</feature>
<accession>A0A835XHY2</accession>
<feature type="region of interest" description="Disordered" evidence="3">
    <location>
        <begin position="1004"/>
        <end position="1028"/>
    </location>
</feature>
<feature type="compositionally biased region" description="Pro residues" evidence="3">
    <location>
        <begin position="11"/>
        <end position="29"/>
    </location>
</feature>
<keyword evidence="4" id="KW-1133">Transmembrane helix</keyword>
<keyword evidence="4" id="KW-0812">Transmembrane</keyword>
<comment type="caution">
    <text evidence="6">The sequence shown here is derived from an EMBL/GenBank/DDBJ whole genome shotgun (WGS) entry which is preliminary data.</text>
</comment>
<dbReference type="PANTHER" id="PTHR48125:SF10">
    <property type="entry name" value="OS12G0136300 PROTEIN"/>
    <property type="match status" value="1"/>
</dbReference>
<dbReference type="GO" id="GO:0006508">
    <property type="term" value="P:proteolysis"/>
    <property type="evidence" value="ECO:0007669"/>
    <property type="project" value="UniProtKB-KW"/>
</dbReference>
<feature type="transmembrane region" description="Helical" evidence="4">
    <location>
        <begin position="334"/>
        <end position="356"/>
    </location>
</feature>
<dbReference type="PANTHER" id="PTHR48125">
    <property type="entry name" value="LP07818P1"/>
    <property type="match status" value="1"/>
</dbReference>
<feature type="region of interest" description="Disordered" evidence="3">
    <location>
        <begin position="624"/>
        <end position="643"/>
    </location>
</feature>
<evidence type="ECO:0000313" key="7">
    <source>
        <dbReference type="Proteomes" id="UP000612055"/>
    </source>
</evidence>
<organism evidence="6 7">
    <name type="scientific">Edaphochlamys debaryana</name>
    <dbReference type="NCBI Taxonomy" id="47281"/>
    <lineage>
        <taxon>Eukaryota</taxon>
        <taxon>Viridiplantae</taxon>
        <taxon>Chlorophyta</taxon>
        <taxon>core chlorophytes</taxon>
        <taxon>Chlorophyceae</taxon>
        <taxon>CS clade</taxon>
        <taxon>Chlamydomonadales</taxon>
        <taxon>Chlamydomonadales incertae sedis</taxon>
        <taxon>Edaphochlamys</taxon>
    </lineage>
</organism>
<feature type="domain" description="P/Homo B" evidence="5">
    <location>
        <begin position="22"/>
        <end position="197"/>
    </location>
</feature>
<feature type="transmembrane region" description="Helical" evidence="4">
    <location>
        <begin position="362"/>
        <end position="386"/>
    </location>
</feature>
<dbReference type="PROSITE" id="PS51829">
    <property type="entry name" value="P_HOMO_B"/>
    <property type="match status" value="1"/>
</dbReference>
<gene>
    <name evidence="6" type="ORF">HYH03_016738</name>
</gene>